<dbReference type="GO" id="GO:0005737">
    <property type="term" value="C:cytoplasm"/>
    <property type="evidence" value="ECO:0007669"/>
    <property type="project" value="TreeGrafter"/>
</dbReference>
<dbReference type="PANTHER" id="PTHR13382">
    <property type="entry name" value="MITOCHONDRIAL ATP SYNTHASE COUPLING FACTOR B"/>
    <property type="match status" value="1"/>
</dbReference>
<dbReference type="AlphaFoldDB" id="A0A2U1KPN8"/>
<dbReference type="InterPro" id="IPR006553">
    <property type="entry name" value="Leu-rich_rpt_Cys-con_subtyp"/>
</dbReference>
<dbReference type="Gene3D" id="3.80.10.10">
    <property type="entry name" value="Ribonuclease Inhibitor"/>
    <property type="match status" value="1"/>
</dbReference>
<dbReference type="InterPro" id="IPR032675">
    <property type="entry name" value="LRR_dom_sf"/>
</dbReference>
<dbReference type="InterPro" id="IPR050648">
    <property type="entry name" value="F-box_LRR-repeat"/>
</dbReference>
<dbReference type="CDD" id="cd22159">
    <property type="entry name" value="F-box_AtTIR1-like"/>
    <property type="match status" value="1"/>
</dbReference>
<reference evidence="1 2" key="1">
    <citation type="journal article" date="2018" name="Mol. Plant">
        <title>The genome of Artemisia annua provides insight into the evolution of Asteraceae family and artemisinin biosynthesis.</title>
        <authorList>
            <person name="Shen Q."/>
            <person name="Zhang L."/>
            <person name="Liao Z."/>
            <person name="Wang S."/>
            <person name="Yan T."/>
            <person name="Shi P."/>
            <person name="Liu M."/>
            <person name="Fu X."/>
            <person name="Pan Q."/>
            <person name="Wang Y."/>
            <person name="Lv Z."/>
            <person name="Lu X."/>
            <person name="Zhang F."/>
            <person name="Jiang W."/>
            <person name="Ma Y."/>
            <person name="Chen M."/>
            <person name="Hao X."/>
            <person name="Li L."/>
            <person name="Tang Y."/>
            <person name="Lv G."/>
            <person name="Zhou Y."/>
            <person name="Sun X."/>
            <person name="Brodelius P.E."/>
            <person name="Rose J.K.C."/>
            <person name="Tang K."/>
        </authorList>
    </citation>
    <scope>NUCLEOTIDE SEQUENCE [LARGE SCALE GENOMIC DNA]</scope>
    <source>
        <strain evidence="2">cv. Huhao1</strain>
        <tissue evidence="1">Leaf</tissue>
    </source>
</reference>
<name>A0A2U1KPN8_ARTAN</name>
<dbReference type="STRING" id="35608.A0A2U1KPN8"/>
<dbReference type="SUPFAM" id="SSF52047">
    <property type="entry name" value="RNI-like"/>
    <property type="match status" value="1"/>
</dbReference>
<evidence type="ECO:0000313" key="1">
    <source>
        <dbReference type="EMBL" id="PWA38668.1"/>
    </source>
</evidence>
<dbReference type="OrthoDB" id="6066220at2759"/>
<organism evidence="1 2">
    <name type="scientific">Artemisia annua</name>
    <name type="common">Sweet wormwood</name>
    <dbReference type="NCBI Taxonomy" id="35608"/>
    <lineage>
        <taxon>Eukaryota</taxon>
        <taxon>Viridiplantae</taxon>
        <taxon>Streptophyta</taxon>
        <taxon>Embryophyta</taxon>
        <taxon>Tracheophyta</taxon>
        <taxon>Spermatophyta</taxon>
        <taxon>Magnoliopsida</taxon>
        <taxon>eudicotyledons</taxon>
        <taxon>Gunneridae</taxon>
        <taxon>Pentapetalae</taxon>
        <taxon>asterids</taxon>
        <taxon>campanulids</taxon>
        <taxon>Asterales</taxon>
        <taxon>Asteraceae</taxon>
        <taxon>Asteroideae</taxon>
        <taxon>Anthemideae</taxon>
        <taxon>Artemisiinae</taxon>
        <taxon>Artemisia</taxon>
    </lineage>
</organism>
<accession>A0A2U1KPN8</accession>
<sequence length="409" mass="45638">MDVSVKNHPTSISTTAHLSDDCLHLIFEKLDSKIDQKSFGLTCHNFLNIQNSSRKSLKVGCLRLFLYCHAESFIIHRLLNHFTLLESISLGHCYKISDSDLTPLLKHGFELHYLYLNFCCGVTDVGLSYVASGCKLLTEVNLGRCKNITDHGIRFLNQNCRQLRSLNISRYDKFTSPKQAVKIPFHLFCVIVKEDNQPELGLDLICGFRKGSEVPEIKCCERAENTALEALTGSIPVCAIRTKNHVSGPADGSRPLHLTGVLKLSEPIVSEVVSYAMSNFFYQKKVSFEVQPKQAVKIPFHLFCVIVKEDNQPELGLDSICGFRKGSEVPEIKCCERAKNTALEALTGIPVCAIRTKNHVSGPADGSRPLHLTGVLKLSEPIVSEVVSYAMSNFSYQKMVSFEVQVQRD</sequence>
<keyword evidence="2" id="KW-1185">Reference proteome</keyword>
<dbReference type="Proteomes" id="UP000245207">
    <property type="component" value="Unassembled WGS sequence"/>
</dbReference>
<dbReference type="EMBL" id="PKPP01015399">
    <property type="protein sequence ID" value="PWA38668.1"/>
    <property type="molecule type" value="Genomic_DNA"/>
</dbReference>
<comment type="caution">
    <text evidence="1">The sequence shown here is derived from an EMBL/GenBank/DDBJ whole genome shotgun (WGS) entry which is preliminary data.</text>
</comment>
<dbReference type="SMART" id="SM00367">
    <property type="entry name" value="LRR_CC"/>
    <property type="match status" value="4"/>
</dbReference>
<protein>
    <submittedName>
        <fullName evidence="1">F-box/LRR-repeat protein 12</fullName>
    </submittedName>
</protein>
<gene>
    <name evidence="1" type="ORF">CTI12_AA573640</name>
</gene>
<evidence type="ECO:0000313" key="2">
    <source>
        <dbReference type="Proteomes" id="UP000245207"/>
    </source>
</evidence>
<proteinExistence type="predicted"/>